<dbReference type="Gene3D" id="3.40.630.30">
    <property type="match status" value="1"/>
</dbReference>
<dbReference type="PROSITE" id="PS51186">
    <property type="entry name" value="GNAT"/>
    <property type="match status" value="1"/>
</dbReference>
<protein>
    <recommendedName>
        <fullName evidence="1">N-acetyltransferase domain-containing protein</fullName>
    </recommendedName>
</protein>
<dbReference type="GO" id="GO:0005737">
    <property type="term" value="C:cytoplasm"/>
    <property type="evidence" value="ECO:0007669"/>
    <property type="project" value="TreeGrafter"/>
</dbReference>
<dbReference type="EMBL" id="AMRI01000001">
    <property type="protein sequence ID" value="EKE77821.1"/>
    <property type="molecule type" value="Genomic_DNA"/>
</dbReference>
<feature type="domain" description="N-acetyltransferase" evidence="1">
    <location>
        <begin position="10"/>
        <end position="170"/>
    </location>
</feature>
<dbReference type="InterPro" id="IPR000182">
    <property type="entry name" value="GNAT_dom"/>
</dbReference>
<keyword evidence="3" id="KW-1185">Reference proteome</keyword>
<dbReference type="AlphaFoldDB" id="K2J468"/>
<accession>K2J468</accession>
<dbReference type="STRING" id="745411.B3C1_00135"/>
<evidence type="ECO:0000313" key="2">
    <source>
        <dbReference type="EMBL" id="EKE77821.1"/>
    </source>
</evidence>
<dbReference type="Proteomes" id="UP000006755">
    <property type="component" value="Unassembled WGS sequence"/>
</dbReference>
<proteinExistence type="predicted"/>
<gene>
    <name evidence="2" type="ORF">B3C1_00135</name>
</gene>
<dbReference type="Pfam" id="PF13302">
    <property type="entry name" value="Acetyltransf_3"/>
    <property type="match status" value="1"/>
</dbReference>
<dbReference type="GO" id="GO:0008999">
    <property type="term" value="F:protein-N-terminal-alanine acetyltransferase activity"/>
    <property type="evidence" value="ECO:0007669"/>
    <property type="project" value="TreeGrafter"/>
</dbReference>
<evidence type="ECO:0000313" key="3">
    <source>
        <dbReference type="Proteomes" id="UP000006755"/>
    </source>
</evidence>
<dbReference type="InterPro" id="IPR016181">
    <property type="entry name" value="Acyl_CoA_acyltransferase"/>
</dbReference>
<dbReference type="InterPro" id="IPR051531">
    <property type="entry name" value="N-acetyltransferase"/>
</dbReference>
<dbReference type="RefSeq" id="WP_008482082.1">
    <property type="nucleotide sequence ID" value="NZ_AMRI01000001.1"/>
</dbReference>
<reference evidence="2 3" key="1">
    <citation type="journal article" date="2012" name="J. Bacteriol.">
        <title>Genome Sequence of Gallaecimonas xiamenensis Type Strain 3-C-1.</title>
        <authorList>
            <person name="Lai Q."/>
            <person name="Wang L."/>
            <person name="Wang W."/>
            <person name="Shao Z."/>
        </authorList>
    </citation>
    <scope>NUCLEOTIDE SEQUENCE [LARGE SCALE GENOMIC DNA]</scope>
    <source>
        <strain evidence="2 3">3-C-1</strain>
    </source>
</reference>
<name>K2J468_9GAMM</name>
<organism evidence="2 3">
    <name type="scientific">Gallaecimonas xiamenensis 3-C-1</name>
    <dbReference type="NCBI Taxonomy" id="745411"/>
    <lineage>
        <taxon>Bacteria</taxon>
        <taxon>Pseudomonadati</taxon>
        <taxon>Pseudomonadota</taxon>
        <taxon>Gammaproteobacteria</taxon>
        <taxon>Enterobacterales</taxon>
        <taxon>Gallaecimonadaceae</taxon>
        <taxon>Gallaecimonas</taxon>
    </lineage>
</organism>
<dbReference type="SUPFAM" id="SSF55729">
    <property type="entry name" value="Acyl-CoA N-acyltransferases (Nat)"/>
    <property type="match status" value="1"/>
</dbReference>
<dbReference type="eggNOG" id="COG1670">
    <property type="taxonomic scope" value="Bacteria"/>
</dbReference>
<sequence length="181" mass="19160">MKAVLQGERVYLRSMTKADAAALFAIYGSEATMAFASDPAFSSLGMVYQMLESVARLESSGESLEWAIVEKARGKLIGTCGLHSFTPSRAECEVGCLLNQAYWGQGLMSEALRLLFGHAKTLGVCRLLADIDAPNHNSIRLFKGLGFEQAGPLYRLVLIDESLAAGQALPGGKAGAEGAGS</sequence>
<dbReference type="PANTHER" id="PTHR43792:SF9">
    <property type="entry name" value="RIBOSOMAL-PROTEIN-ALANINE ACETYLTRANSFERASE"/>
    <property type="match status" value="1"/>
</dbReference>
<dbReference type="OrthoDB" id="9801656at2"/>
<evidence type="ECO:0000259" key="1">
    <source>
        <dbReference type="PROSITE" id="PS51186"/>
    </source>
</evidence>
<comment type="caution">
    <text evidence="2">The sequence shown here is derived from an EMBL/GenBank/DDBJ whole genome shotgun (WGS) entry which is preliminary data.</text>
</comment>
<dbReference type="PATRIC" id="fig|745411.4.peg.16"/>
<dbReference type="CDD" id="cd04301">
    <property type="entry name" value="NAT_SF"/>
    <property type="match status" value="1"/>
</dbReference>
<dbReference type="PANTHER" id="PTHR43792">
    <property type="entry name" value="GNAT FAMILY, PUTATIVE (AFU_ORTHOLOGUE AFUA_3G00765)-RELATED-RELATED"/>
    <property type="match status" value="1"/>
</dbReference>